<evidence type="ECO:0000256" key="1">
    <source>
        <dbReference type="SAM" id="MobiDB-lite"/>
    </source>
</evidence>
<organism evidence="2 3">
    <name type="scientific">Cladonia borealis</name>
    <dbReference type="NCBI Taxonomy" id="184061"/>
    <lineage>
        <taxon>Eukaryota</taxon>
        <taxon>Fungi</taxon>
        <taxon>Dikarya</taxon>
        <taxon>Ascomycota</taxon>
        <taxon>Pezizomycotina</taxon>
        <taxon>Lecanoromycetes</taxon>
        <taxon>OSLEUM clade</taxon>
        <taxon>Lecanoromycetidae</taxon>
        <taxon>Lecanorales</taxon>
        <taxon>Lecanorineae</taxon>
        <taxon>Cladoniaceae</taxon>
        <taxon>Cladonia</taxon>
    </lineage>
</organism>
<protein>
    <recommendedName>
        <fullName evidence="4">C6 finger domain protein</fullName>
    </recommendedName>
</protein>
<keyword evidence="3" id="KW-1185">Reference proteome</keyword>
<reference evidence="2" key="1">
    <citation type="submission" date="2023-03" db="EMBL/GenBank/DDBJ databases">
        <title>Complete genome of Cladonia borealis.</title>
        <authorList>
            <person name="Park H."/>
        </authorList>
    </citation>
    <scope>NUCLEOTIDE SEQUENCE</scope>
    <source>
        <strain evidence="2">ANT050790</strain>
    </source>
</reference>
<dbReference type="InterPro" id="IPR052973">
    <property type="entry name" value="Fungal_sec-metab_reg_TF"/>
</dbReference>
<name>A0AA39R4V5_9LECA</name>
<evidence type="ECO:0000313" key="3">
    <source>
        <dbReference type="Proteomes" id="UP001166286"/>
    </source>
</evidence>
<gene>
    <name evidence="2" type="ORF">JMJ35_003582</name>
</gene>
<dbReference type="PANTHER" id="PTHR35392">
    <property type="entry name" value="ZN(II)2CYS6 TRANSCRIPTION FACTOR (EUROFUNG)-RELATED-RELATED"/>
    <property type="match status" value="1"/>
</dbReference>
<accession>A0AA39R4V5</accession>
<sequence length="784" mass="88969">MDANLPTDGFAGFDYDPRSQQYLHGRVTYPIPINGDASRRSANANPIKRSTTPLQTQPYQQPLGQLSQQQPQANSYIPDWQLQQPQVGYQFDGTFPSDTAYTQNYLNEGYAMQYQTSPTDYVSTQAQYDPTLAMDGSYGTLAGQFDPGMAFNFQDFSAEVMMSSQLSNGLPDMTLAQQNFPNSPTDTSLEVRSLSSSDNGWFEVPPQPFDGSGTAPYQDPQFNAIFNPEETLHGRTFSDSSNSDIERQSRHSWSSWVDVPQHAIGSPGSDSLGDMDLRDFPRDFTSQGSLSPLIKQENQPRPTFPSMTPPVHKPIRIKTSSSPQSSPTSTGRISPPGRRQSRKNANCRATKPATRRPPPMKAETEKRVGRRKGPLKPEQRKQAGEIRKLGACIRCRFLKKTCDIGDPCEGCQPSHARLWQVPCTRIDIKEIAYFMKDWKADYERHVSLGLSVTNIKGYSPIERTLFITHGYGHMLPVRAREIYVHDERCFGLDWVETIQETPTEHSVNTAKLASAAEGINRKMLDEYLDRHIDGGFEEFVDEYFEGTPFLTQMLKTAYKFWQRERTLVIRKSMKLLLAYNLTQHVTMVEGIPNEEGFLGKINDPTSKFCGRTVAPVMINFQIKCAMAEMWRELQQEILEELSVLYSRVYGKDKLMNWPTIFMVASILLAVWEEMQFDCHYRVPDKEVVYKFCNEMEATPVGVIVGLFSAISQKLPSFQEWSTPRHHQKFGDNPAVCDAMEEIQKHVTEHDKYLRSRSNAAFDRDDFDSLANKFTSKLVIRASAC</sequence>
<dbReference type="PANTHER" id="PTHR35392:SF1">
    <property type="entry name" value="ZN(II)2CYS6 TRANSCRIPTION FACTOR (EUROFUNG)"/>
    <property type="match status" value="1"/>
</dbReference>
<feature type="compositionally biased region" description="Polar residues" evidence="1">
    <location>
        <begin position="284"/>
        <end position="301"/>
    </location>
</feature>
<proteinExistence type="predicted"/>
<feature type="region of interest" description="Disordered" evidence="1">
    <location>
        <begin position="34"/>
        <end position="58"/>
    </location>
</feature>
<feature type="compositionally biased region" description="Low complexity" evidence="1">
    <location>
        <begin position="319"/>
        <end position="330"/>
    </location>
</feature>
<evidence type="ECO:0008006" key="4">
    <source>
        <dbReference type="Google" id="ProtNLM"/>
    </source>
</evidence>
<dbReference type="AlphaFoldDB" id="A0AA39R4V5"/>
<feature type="region of interest" description="Disordered" evidence="1">
    <location>
        <begin position="259"/>
        <end position="382"/>
    </location>
</feature>
<dbReference type="Proteomes" id="UP001166286">
    <property type="component" value="Unassembled WGS sequence"/>
</dbReference>
<feature type="compositionally biased region" description="Polar residues" evidence="1">
    <location>
        <begin position="40"/>
        <end position="50"/>
    </location>
</feature>
<evidence type="ECO:0000313" key="2">
    <source>
        <dbReference type="EMBL" id="KAK0513860.1"/>
    </source>
</evidence>
<dbReference type="EMBL" id="JAFEKC020000006">
    <property type="protein sequence ID" value="KAK0513860.1"/>
    <property type="molecule type" value="Genomic_DNA"/>
</dbReference>
<comment type="caution">
    <text evidence="2">The sequence shown here is derived from an EMBL/GenBank/DDBJ whole genome shotgun (WGS) entry which is preliminary data.</text>
</comment>